<dbReference type="PROSITE" id="PS50893">
    <property type="entry name" value="ABC_TRANSPORTER_2"/>
    <property type="match status" value="1"/>
</dbReference>
<organism evidence="5 6">
    <name type="scientific">Paenibacillus prosopidis</name>
    <dbReference type="NCBI Taxonomy" id="630520"/>
    <lineage>
        <taxon>Bacteria</taxon>
        <taxon>Bacillati</taxon>
        <taxon>Bacillota</taxon>
        <taxon>Bacilli</taxon>
        <taxon>Bacillales</taxon>
        <taxon>Paenibacillaceae</taxon>
        <taxon>Paenibacillus</taxon>
    </lineage>
</organism>
<dbReference type="CDD" id="cd03293">
    <property type="entry name" value="ABC_NrtD_SsuB_transporters"/>
    <property type="match status" value="1"/>
</dbReference>
<sequence length="272" mass="30271">MMSDRTENHPNTLQVQMIRKQFGKGLASKEVLGGLSLSVADGEFVSIIGPSGSGKSTLFQVIGGLEKPSSGEIWLDGKETTGERGHISYMPQQPALLPWQTVAGNIEFSLTVSGVDRKATKLKTKEWLERIGLDEYADAYPHVLSGGMLQRVSFLRALLAPQHLMLLDEPFGALDALTRLQMQQWLMSIWEENRRSVLLITHSIEEALFLSDRIVVLSASPAVVLKEFIVPFVRPRSEALWTDPRFNEMKQQIYELLKVGVREGVCSHGGIN</sequence>
<accession>A0A368W4Q5</accession>
<evidence type="ECO:0000259" key="4">
    <source>
        <dbReference type="PROSITE" id="PS50893"/>
    </source>
</evidence>
<proteinExistence type="predicted"/>
<name>A0A368W4Q5_9BACL</name>
<dbReference type="PANTHER" id="PTHR42788">
    <property type="entry name" value="TAURINE IMPORT ATP-BINDING PROTEIN-RELATED"/>
    <property type="match status" value="1"/>
</dbReference>
<dbReference type="InterPro" id="IPR003593">
    <property type="entry name" value="AAA+_ATPase"/>
</dbReference>
<dbReference type="InterPro" id="IPR050166">
    <property type="entry name" value="ABC_transporter_ATP-bind"/>
</dbReference>
<dbReference type="SUPFAM" id="SSF52540">
    <property type="entry name" value="P-loop containing nucleoside triphosphate hydrolases"/>
    <property type="match status" value="1"/>
</dbReference>
<dbReference type="PANTHER" id="PTHR42788:SF2">
    <property type="entry name" value="ABC TRANSPORTER ATP-BINDING PROTEIN"/>
    <property type="match status" value="1"/>
</dbReference>
<keyword evidence="6" id="KW-1185">Reference proteome</keyword>
<dbReference type="GO" id="GO:0005524">
    <property type="term" value="F:ATP binding"/>
    <property type="evidence" value="ECO:0007669"/>
    <property type="project" value="UniProtKB-KW"/>
</dbReference>
<evidence type="ECO:0000256" key="3">
    <source>
        <dbReference type="ARBA" id="ARBA00022840"/>
    </source>
</evidence>
<gene>
    <name evidence="5" type="ORF">DFP97_10381</name>
</gene>
<dbReference type="InterPro" id="IPR017871">
    <property type="entry name" value="ABC_transporter-like_CS"/>
</dbReference>
<dbReference type="InterPro" id="IPR003439">
    <property type="entry name" value="ABC_transporter-like_ATP-bd"/>
</dbReference>
<dbReference type="Gene3D" id="3.40.50.300">
    <property type="entry name" value="P-loop containing nucleotide triphosphate hydrolases"/>
    <property type="match status" value="1"/>
</dbReference>
<comment type="caution">
    <text evidence="5">The sequence shown here is derived from an EMBL/GenBank/DDBJ whole genome shotgun (WGS) entry which is preliminary data.</text>
</comment>
<dbReference type="EMBL" id="QPJD01000003">
    <property type="protein sequence ID" value="RCW50064.1"/>
    <property type="molecule type" value="Genomic_DNA"/>
</dbReference>
<dbReference type="AlphaFoldDB" id="A0A368W4Q5"/>
<dbReference type="PROSITE" id="PS00211">
    <property type="entry name" value="ABC_TRANSPORTER_1"/>
    <property type="match status" value="1"/>
</dbReference>
<dbReference type="InterPro" id="IPR027417">
    <property type="entry name" value="P-loop_NTPase"/>
</dbReference>
<dbReference type="Pfam" id="PF00005">
    <property type="entry name" value="ABC_tran"/>
    <property type="match status" value="1"/>
</dbReference>
<dbReference type="RefSeq" id="WP_245975922.1">
    <property type="nucleotide sequence ID" value="NZ_QPJD01000003.1"/>
</dbReference>
<dbReference type="SMART" id="SM00382">
    <property type="entry name" value="AAA"/>
    <property type="match status" value="1"/>
</dbReference>
<keyword evidence="3" id="KW-0067">ATP-binding</keyword>
<evidence type="ECO:0000313" key="5">
    <source>
        <dbReference type="EMBL" id="RCW50064.1"/>
    </source>
</evidence>
<protein>
    <submittedName>
        <fullName evidence="5">ABC-type nitrate/sulfonate/bicarbonate transport system ATPase subunit</fullName>
    </submittedName>
</protein>
<keyword evidence="1" id="KW-0813">Transport</keyword>
<evidence type="ECO:0000256" key="2">
    <source>
        <dbReference type="ARBA" id="ARBA00022741"/>
    </source>
</evidence>
<dbReference type="Proteomes" id="UP000252415">
    <property type="component" value="Unassembled WGS sequence"/>
</dbReference>
<evidence type="ECO:0000313" key="6">
    <source>
        <dbReference type="Proteomes" id="UP000252415"/>
    </source>
</evidence>
<keyword evidence="2" id="KW-0547">Nucleotide-binding</keyword>
<dbReference type="GO" id="GO:0016887">
    <property type="term" value="F:ATP hydrolysis activity"/>
    <property type="evidence" value="ECO:0007669"/>
    <property type="project" value="InterPro"/>
</dbReference>
<evidence type="ECO:0000256" key="1">
    <source>
        <dbReference type="ARBA" id="ARBA00022448"/>
    </source>
</evidence>
<reference evidence="5 6" key="1">
    <citation type="submission" date="2018-07" db="EMBL/GenBank/DDBJ databases">
        <title>Genomic Encyclopedia of Type Strains, Phase III (KMG-III): the genomes of soil and plant-associated and newly described type strains.</title>
        <authorList>
            <person name="Whitman W."/>
        </authorList>
    </citation>
    <scope>NUCLEOTIDE SEQUENCE [LARGE SCALE GENOMIC DNA]</scope>
    <source>
        <strain evidence="5 6">CECT 7506</strain>
    </source>
</reference>
<feature type="domain" description="ABC transporter" evidence="4">
    <location>
        <begin position="13"/>
        <end position="244"/>
    </location>
</feature>